<dbReference type="InterPro" id="IPR044033">
    <property type="entry name" value="GpV-like_apex"/>
</dbReference>
<evidence type="ECO:0000313" key="2">
    <source>
        <dbReference type="EMBL" id="TXS98874.1"/>
    </source>
</evidence>
<dbReference type="Proteomes" id="UP000321461">
    <property type="component" value="Unassembled WGS sequence"/>
</dbReference>
<feature type="non-terminal residue" evidence="2">
    <location>
        <position position="1"/>
    </location>
</feature>
<accession>A0A5C9AFT2</accession>
<reference evidence="2 3" key="1">
    <citation type="submission" date="2019-08" db="EMBL/GenBank/DDBJ databases">
        <title>Whole genome analysis of cultivated E. coli strains isolated from CD patients and healthy donors.</title>
        <authorList>
            <person name="Siniagina M.N."/>
            <person name="Markelova M.I."/>
            <person name="Laikov A.V."/>
            <person name="Boulygina E.A."/>
            <person name="Khusnutdinova D.R."/>
            <person name="Kharchenko A."/>
            <person name="Grigoryeva T.V."/>
        </authorList>
    </citation>
    <scope>NUCLEOTIDE SEQUENCE [LARGE SCALE GENOMIC DNA]</scope>
    <source>
        <strain evidence="2 3">3_77_5</strain>
    </source>
</reference>
<dbReference type="AlphaFoldDB" id="A0A5C9AFT2"/>
<evidence type="ECO:0000256" key="1">
    <source>
        <dbReference type="SAM" id="MobiDB-lite"/>
    </source>
</evidence>
<proteinExistence type="predicted"/>
<comment type="caution">
    <text evidence="2">The sequence shown here is derived from an EMBL/GenBank/DDBJ whole genome shotgun (WGS) entry which is preliminary data.</text>
</comment>
<feature type="region of interest" description="Disordered" evidence="1">
    <location>
        <begin position="1"/>
        <end position="21"/>
    </location>
</feature>
<organism evidence="2 3">
    <name type="scientific">Escherichia coli</name>
    <dbReference type="NCBI Taxonomy" id="562"/>
    <lineage>
        <taxon>Bacteria</taxon>
        <taxon>Pseudomonadati</taxon>
        <taxon>Pseudomonadota</taxon>
        <taxon>Gammaproteobacteria</taxon>
        <taxon>Enterobacterales</taxon>
        <taxon>Enterobacteriaceae</taxon>
        <taxon>Escherichia</taxon>
    </lineage>
</organism>
<sequence>VVDAHQHTGVLKGGDTTGGPV</sequence>
<feature type="compositionally biased region" description="Gly residues" evidence="1">
    <location>
        <begin position="11"/>
        <end position="21"/>
    </location>
</feature>
<dbReference type="EMBL" id="VSBS01001256">
    <property type="protein sequence ID" value="TXS98874.1"/>
    <property type="molecule type" value="Genomic_DNA"/>
</dbReference>
<dbReference type="Pfam" id="PF18946">
    <property type="entry name" value="Apex"/>
    <property type="match status" value="1"/>
</dbReference>
<evidence type="ECO:0000313" key="3">
    <source>
        <dbReference type="Proteomes" id="UP000321461"/>
    </source>
</evidence>
<name>A0A5C9AFT2_ECOLX</name>
<protein>
    <submittedName>
        <fullName evidence="2">Phage baseplate assembly protein V</fullName>
    </submittedName>
</protein>
<gene>
    <name evidence="2" type="ORF">FWK02_25760</name>
</gene>